<evidence type="ECO:0000313" key="2">
    <source>
        <dbReference type="EMBL" id="SCY48097.1"/>
    </source>
</evidence>
<dbReference type="PATRIC" id="fig|451.8.peg.2901"/>
<proteinExistence type="predicted"/>
<protein>
    <submittedName>
        <fullName evidence="1">Uncharacterized protein</fullName>
    </submittedName>
</protein>
<evidence type="ECO:0000313" key="3">
    <source>
        <dbReference type="Proteomes" id="UP000032414"/>
    </source>
</evidence>
<dbReference type="KEGG" id="tmc:LMI_2380"/>
<keyword evidence="4" id="KW-1185">Reference proteome</keyword>
<dbReference type="EMBL" id="FMVN01000008">
    <property type="protein sequence ID" value="SCY48097.1"/>
    <property type="molecule type" value="Genomic_DNA"/>
</dbReference>
<reference evidence="2 4" key="3">
    <citation type="submission" date="2016-10" db="EMBL/GenBank/DDBJ databases">
        <authorList>
            <person name="Varghese N."/>
            <person name="Submissions S."/>
        </authorList>
    </citation>
    <scope>NUCLEOTIDE SEQUENCE [LARGE SCALE GENOMIC DNA]</scope>
    <source>
        <strain evidence="2 4">ATCC 33218</strain>
    </source>
</reference>
<name>A0A098GGN9_LEGMI</name>
<dbReference type="EMBL" id="LN614830">
    <property type="protein sequence ID" value="CEG61648.1"/>
    <property type="molecule type" value="Genomic_DNA"/>
</dbReference>
<organism evidence="1 3">
    <name type="scientific">Legionella micdadei</name>
    <name type="common">Tatlockia micdadei</name>
    <dbReference type="NCBI Taxonomy" id="451"/>
    <lineage>
        <taxon>Bacteria</taxon>
        <taxon>Pseudomonadati</taxon>
        <taxon>Pseudomonadota</taxon>
        <taxon>Gammaproteobacteria</taxon>
        <taxon>Legionellales</taxon>
        <taxon>Legionellaceae</taxon>
        <taxon>Legionella</taxon>
    </lineage>
</organism>
<gene>
    <name evidence="1" type="ORF">LMI_2380</name>
    <name evidence="2" type="ORF">SAMN02982997_01857</name>
</gene>
<dbReference type="HOGENOM" id="CLU_2588533_0_0_6"/>
<dbReference type="AlphaFoldDB" id="A0A098GGN9"/>
<dbReference type="Proteomes" id="UP000032414">
    <property type="component" value="Chromosome I"/>
</dbReference>
<reference evidence="3" key="1">
    <citation type="submission" date="2014-09" db="EMBL/GenBank/DDBJ databases">
        <authorList>
            <person name="Gomez-Valero L."/>
        </authorList>
    </citation>
    <scope>NUCLEOTIDE SEQUENCE [LARGE SCALE GENOMIC DNA]</scope>
    <source>
        <strain evidence="3">ATCC33218</strain>
    </source>
</reference>
<dbReference type="RefSeq" id="WP_045099854.1">
    <property type="nucleotide sequence ID" value="NZ_CP020614.1"/>
</dbReference>
<accession>A0A098GGN9</accession>
<evidence type="ECO:0000313" key="1">
    <source>
        <dbReference type="EMBL" id="CEG61648.1"/>
    </source>
</evidence>
<reference evidence="1" key="2">
    <citation type="submission" date="2014-09" db="EMBL/GenBank/DDBJ databases">
        <authorList>
            <person name="GOMEZ-VALERO Laura"/>
        </authorList>
    </citation>
    <scope>NUCLEOTIDE SEQUENCE</scope>
    <source>
        <strain evidence="1">ATCC33218</strain>
    </source>
</reference>
<dbReference type="OrthoDB" id="5654347at2"/>
<dbReference type="Proteomes" id="UP000182998">
    <property type="component" value="Unassembled WGS sequence"/>
</dbReference>
<sequence length="80" mass="9514">MYGEKDIIKEDIKNILYRDGFSSDEFKITIENGSSYDLNQIVAAQVWITIERNSKKKRYGLYRTNWPHDFVVDLKNGYFN</sequence>
<evidence type="ECO:0000313" key="4">
    <source>
        <dbReference type="Proteomes" id="UP000182998"/>
    </source>
</evidence>